<dbReference type="InterPro" id="IPR039794">
    <property type="entry name" value="Gtb1-like"/>
</dbReference>
<organism evidence="8 9">
    <name type="scientific">Clavispora lusitaniae</name>
    <name type="common">Candida lusitaniae</name>
    <dbReference type="NCBI Taxonomy" id="36911"/>
    <lineage>
        <taxon>Eukaryota</taxon>
        <taxon>Fungi</taxon>
        <taxon>Dikarya</taxon>
        <taxon>Ascomycota</taxon>
        <taxon>Saccharomycotina</taxon>
        <taxon>Pichiomycetes</taxon>
        <taxon>Metschnikowiaceae</taxon>
        <taxon>Clavispora</taxon>
    </lineage>
</organism>
<feature type="coiled-coil region" evidence="5">
    <location>
        <begin position="149"/>
        <end position="241"/>
    </location>
</feature>
<sequence>MLLLFFALFAFASALLGVSPSEQHLYDIESGTWHCLSDPSIILDPSQINDDFCDCPDGSDEPATNACLAPGNTTYFFYCENKGFFPRLLERHKLNDGVCDYDLCCDGSDEWSSGKCEDKCAQVMDQYNAHVSSARRKTAEALQVKERLLAEAKKAKVSSETQLAKLRSEISQDESALQALQQKLSEAQKSSEEDNENPVAAELQFYGEKIRNTIDDYKKQLESQKQEILQLQNMLADLTQNYNPNFNDLAVKKCVKSYEDYSSNREEEHSIPPLAVEDHLSQLAQRIPTSQISAQTVVLPTFGNMWHHYYSQLISMFAPEAEKSENAPVRGSSRQAKQIAGEVAKAEKSLNSKKADASILEETVRRSYGENDILRSVEGTWVSRKIGDYTYKIGFLDSVYQDNTLVGRFSGFDSSSLTFSHGSKCWNGPQRSAKVDMVCGPQHVIVSVSEPEKCQYRILLETPLVCSDLSEEELAESFKVDWGKL</sequence>
<evidence type="ECO:0000256" key="1">
    <source>
        <dbReference type="ARBA" id="ARBA00022387"/>
    </source>
</evidence>
<dbReference type="GO" id="GO:0006491">
    <property type="term" value="P:N-glycan processing"/>
    <property type="evidence" value="ECO:0007669"/>
    <property type="project" value="TreeGrafter"/>
</dbReference>
<dbReference type="SUPFAM" id="SSF50911">
    <property type="entry name" value="Mannose 6-phosphate receptor domain"/>
    <property type="match status" value="1"/>
</dbReference>
<dbReference type="PANTHER" id="PTHR12630:SF1">
    <property type="entry name" value="GLUCOSIDASE 2 SUBUNIT BETA"/>
    <property type="match status" value="1"/>
</dbReference>
<name>A0AA91PYI4_CLALS</name>
<dbReference type="Proteomes" id="UP000195602">
    <property type="component" value="Unassembled WGS sequence"/>
</dbReference>
<evidence type="ECO:0000256" key="6">
    <source>
        <dbReference type="SAM" id="SignalP"/>
    </source>
</evidence>
<comment type="caution">
    <text evidence="8">The sequence shown here is derived from an EMBL/GenBank/DDBJ whole genome shotgun (WGS) entry which is preliminary data.</text>
</comment>
<evidence type="ECO:0000256" key="2">
    <source>
        <dbReference type="ARBA" id="ARBA00022729"/>
    </source>
</evidence>
<feature type="domain" description="MRH" evidence="7">
    <location>
        <begin position="360"/>
        <end position="468"/>
    </location>
</feature>
<dbReference type="EMBL" id="LYUB02000012">
    <property type="protein sequence ID" value="OVF07542.1"/>
    <property type="molecule type" value="Genomic_DNA"/>
</dbReference>
<dbReference type="Pfam" id="PF12999">
    <property type="entry name" value="PRKCSH-like"/>
    <property type="match status" value="1"/>
</dbReference>
<keyword evidence="2 6" id="KW-0732">Signal</keyword>
<dbReference type="PROSITE" id="PS51914">
    <property type="entry name" value="MRH"/>
    <property type="match status" value="1"/>
</dbReference>
<keyword evidence="5" id="KW-0175">Coiled coil</keyword>
<dbReference type="AlphaFoldDB" id="A0AA91PYI4"/>
<dbReference type="Pfam" id="PF13015">
    <property type="entry name" value="PRKCSH_1"/>
    <property type="match status" value="1"/>
</dbReference>
<keyword evidence="3" id="KW-0256">Endoplasmic reticulum</keyword>
<dbReference type="InterPro" id="IPR036607">
    <property type="entry name" value="PRKCSH"/>
</dbReference>
<accession>A0AA91PYI4</accession>
<dbReference type="KEGG" id="clus:A9F13_12g00660"/>
<keyword evidence="4" id="KW-1015">Disulfide bond</keyword>
<dbReference type="Gene3D" id="2.70.130.10">
    <property type="entry name" value="Mannose-6-phosphate receptor binding domain"/>
    <property type="match status" value="1"/>
</dbReference>
<evidence type="ECO:0000313" key="8">
    <source>
        <dbReference type="EMBL" id="OVF07542.1"/>
    </source>
</evidence>
<dbReference type="InterPro" id="IPR028146">
    <property type="entry name" value="PRKCSH_N"/>
</dbReference>
<dbReference type="PANTHER" id="PTHR12630">
    <property type="entry name" value="N-LINKED OLIGOSACCHARIDE PROCESSING"/>
    <property type="match status" value="1"/>
</dbReference>
<evidence type="ECO:0000256" key="4">
    <source>
        <dbReference type="ARBA" id="ARBA00023157"/>
    </source>
</evidence>
<evidence type="ECO:0000256" key="3">
    <source>
        <dbReference type="ARBA" id="ARBA00022824"/>
    </source>
</evidence>
<evidence type="ECO:0000313" key="9">
    <source>
        <dbReference type="Proteomes" id="UP000195602"/>
    </source>
</evidence>
<evidence type="ECO:0000259" key="7">
    <source>
        <dbReference type="PROSITE" id="PS51914"/>
    </source>
</evidence>
<evidence type="ECO:0000256" key="5">
    <source>
        <dbReference type="SAM" id="Coils"/>
    </source>
</evidence>
<dbReference type="GO" id="GO:0017177">
    <property type="term" value="C:glucosidase II complex"/>
    <property type="evidence" value="ECO:0007669"/>
    <property type="project" value="TreeGrafter"/>
</dbReference>
<dbReference type="InterPro" id="IPR044865">
    <property type="entry name" value="MRH_dom"/>
</dbReference>
<dbReference type="InterPro" id="IPR009011">
    <property type="entry name" value="Man6P_isomerase_rcpt-bd_dom_sf"/>
</dbReference>
<gene>
    <name evidence="8" type="ORF">A9F13_12g00660</name>
</gene>
<protein>
    <recommendedName>
        <fullName evidence="1">Glucosidase 2 subunit beta</fullName>
    </recommendedName>
</protein>
<reference evidence="8 9" key="1">
    <citation type="submission" date="2017-04" db="EMBL/GenBank/DDBJ databases">
        <title>Draft genome of the yeast Clavispora lusitaniae type strain CBS 6936.</title>
        <authorList>
            <person name="Durrens P."/>
            <person name="Klopp C."/>
            <person name="Biteau N."/>
            <person name="Fitton-Ouhabi V."/>
            <person name="Dementhon K."/>
            <person name="Accoceberry I."/>
            <person name="Sherman D.J."/>
            <person name="Noel T."/>
        </authorList>
    </citation>
    <scope>NUCLEOTIDE SEQUENCE [LARGE SCALE GENOMIC DNA]</scope>
    <source>
        <strain evidence="8 9">CBS 6936</strain>
    </source>
</reference>
<feature type="chain" id="PRO_5041679696" description="Glucosidase 2 subunit beta" evidence="6">
    <location>
        <begin position="18"/>
        <end position="485"/>
    </location>
</feature>
<proteinExistence type="predicted"/>
<feature type="signal peptide" evidence="6">
    <location>
        <begin position="1"/>
        <end position="17"/>
    </location>
</feature>